<protein>
    <submittedName>
        <fullName evidence="2">Uncharacterized protein</fullName>
    </submittedName>
</protein>
<dbReference type="SUPFAM" id="SSF57997">
    <property type="entry name" value="Tropomyosin"/>
    <property type="match status" value="1"/>
</dbReference>
<dbReference type="EMBL" id="LFWV01000020">
    <property type="protein sequence ID" value="KON31896.1"/>
    <property type="molecule type" value="Genomic_DNA"/>
</dbReference>
<dbReference type="InterPro" id="IPR019323">
    <property type="entry name" value="ELKS/CAST"/>
</dbReference>
<dbReference type="AlphaFoldDB" id="A0A0M0BUP0"/>
<reference evidence="3" key="1">
    <citation type="submission" date="2015-06" db="EMBL/GenBank/DDBJ databases">
        <title>New insights into the roles of widespread benthic archaea in carbon and nitrogen cycling.</title>
        <authorList>
            <person name="Lazar C.S."/>
            <person name="Baker B.J."/>
            <person name="Seitz K.W."/>
            <person name="Hyde A.S."/>
            <person name="Dick G.J."/>
            <person name="Hinrichs K.-U."/>
            <person name="Teske A.P."/>
        </authorList>
    </citation>
    <scope>NUCLEOTIDE SEQUENCE [LARGE SCALE GENOMIC DNA]</scope>
</reference>
<sequence>METKIFAAILIMLIIGLVSGYFIGNIFQQDQAPSLQEELDNKNQQIASLQTEVQDLEDQIDSKNNQITNLQTEIQTLQEQATAYSSQITSLQEEIQTLNSRISSLQSEVQSLNNQINQKNQQIADLEVEVEIMRISIEIEGVTWDAVADTVNVTVRNTGGVKVTVGAISLKETSGETWYSDASIEATGTIDAGEAMILIWDGAGLGFDLFPATSYTIQVDYYSNYTAQYSGVTPE</sequence>
<gene>
    <name evidence="2" type="ORF">AC478_01905</name>
</gene>
<evidence type="ECO:0000313" key="2">
    <source>
        <dbReference type="EMBL" id="KON31896.1"/>
    </source>
</evidence>
<proteinExistence type="predicted"/>
<comment type="caution">
    <text evidence="2">The sequence shown here is derived from an EMBL/GenBank/DDBJ whole genome shotgun (WGS) entry which is preliminary data.</text>
</comment>
<keyword evidence="1" id="KW-0175">Coiled coil</keyword>
<evidence type="ECO:0000313" key="3">
    <source>
        <dbReference type="Proteomes" id="UP000054016"/>
    </source>
</evidence>
<dbReference type="PATRIC" id="fig|1685125.3.peg.427"/>
<organism evidence="2 3">
    <name type="scientific">miscellaneous Crenarchaeota group-1 archaeon SG8-32-3</name>
    <dbReference type="NCBI Taxonomy" id="1685125"/>
    <lineage>
        <taxon>Archaea</taxon>
        <taxon>Candidatus Bathyarchaeota</taxon>
        <taxon>MCG-1</taxon>
    </lineage>
</organism>
<dbReference type="Proteomes" id="UP000054016">
    <property type="component" value="Unassembled WGS sequence"/>
</dbReference>
<dbReference type="Pfam" id="PF10174">
    <property type="entry name" value="Cast"/>
    <property type="match status" value="1"/>
</dbReference>
<evidence type="ECO:0000256" key="1">
    <source>
        <dbReference type="SAM" id="Coils"/>
    </source>
</evidence>
<name>A0A0M0BUP0_9ARCH</name>
<feature type="coiled-coil region" evidence="1">
    <location>
        <begin position="32"/>
        <end position="136"/>
    </location>
</feature>
<accession>A0A0M0BUP0</accession>
<dbReference type="Gene3D" id="1.10.287.1490">
    <property type="match status" value="1"/>
</dbReference>